<evidence type="ECO:0000256" key="1">
    <source>
        <dbReference type="ARBA" id="ARBA00023239"/>
    </source>
</evidence>
<dbReference type="EMBL" id="JAEUXJ010000005">
    <property type="protein sequence ID" value="MBL6456652.1"/>
    <property type="molecule type" value="Genomic_DNA"/>
</dbReference>
<name>A0ABS1V5T6_9PROT</name>
<feature type="domain" description="Amidohydrolase-related" evidence="2">
    <location>
        <begin position="6"/>
        <end position="309"/>
    </location>
</feature>
<dbReference type="SUPFAM" id="SSF51556">
    <property type="entry name" value="Metallo-dependent hydrolases"/>
    <property type="match status" value="1"/>
</dbReference>
<evidence type="ECO:0000313" key="4">
    <source>
        <dbReference type="Proteomes" id="UP000606490"/>
    </source>
</evidence>
<dbReference type="CDD" id="cd01292">
    <property type="entry name" value="metallo-dependent_hydrolases"/>
    <property type="match status" value="1"/>
</dbReference>
<keyword evidence="4" id="KW-1185">Reference proteome</keyword>
<reference evidence="3 4" key="1">
    <citation type="submission" date="2021-01" db="EMBL/GenBank/DDBJ databases">
        <title>Belnapia mucosa sp. nov. and Belnapia arida sp. nov., isolated from the Tabernas Desert (Almeria, Spain).</title>
        <authorList>
            <person name="Molina-Menor E."/>
            <person name="Vidal-Verdu A."/>
            <person name="Calonge A."/>
            <person name="Satari L."/>
            <person name="Pereto Magraner J."/>
            <person name="Porcar Miralles M."/>
        </authorList>
    </citation>
    <scope>NUCLEOTIDE SEQUENCE [LARGE SCALE GENOMIC DNA]</scope>
    <source>
        <strain evidence="3 4">T6</strain>
    </source>
</reference>
<dbReference type="Gene3D" id="3.20.20.140">
    <property type="entry name" value="Metal-dependent hydrolases"/>
    <property type="match status" value="1"/>
</dbReference>
<sequence>MAPHRIDIQHHILPPDYVRIAGAERIGPLMVSGRVPEWSPELSLEAMERNGIATAVVSISAPGVWFGDAGQARELARACNEYAAGLRRRFPGRFGFFAILPLPDVAGSLDEIAHSLDVLGADGLCLMTNYDGRYPGEAEFAPVFAEVDRRGALAFFHPCVGPGPLVPPGIPAATLEFPFDTTRAVASLLFSGVLARHRRMRCVFSHAGGTVPFLAQRMARLERRPEFRAQVPEGAMAELRRLYVDVALSANPLAFGPLLQVIPPEQILFASDYPFAPEDTMTATVKGLGTLGLAPEVLQAIEYGNAQRLMPGLTTPA</sequence>
<protein>
    <submittedName>
        <fullName evidence="3">Amidohydrolase</fullName>
    </submittedName>
</protein>
<dbReference type="PANTHER" id="PTHR21240">
    <property type="entry name" value="2-AMINO-3-CARBOXYLMUCONATE-6-SEMIALDEHYDE DECARBOXYLASE"/>
    <property type="match status" value="1"/>
</dbReference>
<gene>
    <name evidence="3" type="ORF">JMJ55_15055</name>
</gene>
<dbReference type="PANTHER" id="PTHR21240:SF28">
    <property type="entry name" value="ISO-OROTATE DECARBOXYLASE (EUROFUNG)"/>
    <property type="match status" value="1"/>
</dbReference>
<evidence type="ECO:0000313" key="3">
    <source>
        <dbReference type="EMBL" id="MBL6456652.1"/>
    </source>
</evidence>
<comment type="caution">
    <text evidence="3">The sequence shown here is derived from an EMBL/GenBank/DDBJ whole genome shotgun (WGS) entry which is preliminary data.</text>
</comment>
<dbReference type="InterPro" id="IPR032465">
    <property type="entry name" value="ACMSD"/>
</dbReference>
<accession>A0ABS1V5T6</accession>
<dbReference type="InterPro" id="IPR032466">
    <property type="entry name" value="Metal_Hydrolase"/>
</dbReference>
<dbReference type="Proteomes" id="UP000606490">
    <property type="component" value="Unassembled WGS sequence"/>
</dbReference>
<organism evidence="3 4">
    <name type="scientific">Belnapia mucosa</name>
    <dbReference type="NCBI Taxonomy" id="2804532"/>
    <lineage>
        <taxon>Bacteria</taxon>
        <taxon>Pseudomonadati</taxon>
        <taxon>Pseudomonadota</taxon>
        <taxon>Alphaproteobacteria</taxon>
        <taxon>Acetobacterales</taxon>
        <taxon>Roseomonadaceae</taxon>
        <taxon>Belnapia</taxon>
    </lineage>
</organism>
<dbReference type="InterPro" id="IPR006680">
    <property type="entry name" value="Amidohydro-rel"/>
</dbReference>
<keyword evidence="1" id="KW-0456">Lyase</keyword>
<dbReference type="RefSeq" id="WP_202826370.1">
    <property type="nucleotide sequence ID" value="NZ_JAEUXJ010000005.1"/>
</dbReference>
<proteinExistence type="predicted"/>
<dbReference type="Pfam" id="PF04909">
    <property type="entry name" value="Amidohydro_2"/>
    <property type="match status" value="1"/>
</dbReference>
<evidence type="ECO:0000259" key="2">
    <source>
        <dbReference type="Pfam" id="PF04909"/>
    </source>
</evidence>